<keyword evidence="1" id="KW-0812">Transmembrane</keyword>
<accession>A0A8H3BS32</accession>
<evidence type="ECO:0000313" key="2">
    <source>
        <dbReference type="EMBL" id="CAE6463706.1"/>
    </source>
</evidence>
<evidence type="ECO:0008006" key="4">
    <source>
        <dbReference type="Google" id="ProtNLM"/>
    </source>
</evidence>
<proteinExistence type="predicted"/>
<gene>
    <name evidence="2" type="ORF">RDB_LOCUS158962</name>
</gene>
<keyword evidence="1" id="KW-0472">Membrane</keyword>
<reference evidence="2" key="1">
    <citation type="submission" date="2021-01" db="EMBL/GenBank/DDBJ databases">
        <authorList>
            <person name="Kaushik A."/>
        </authorList>
    </citation>
    <scope>NUCLEOTIDE SEQUENCE</scope>
    <source>
        <strain evidence="2">AG3-T5</strain>
    </source>
</reference>
<dbReference type="Gene3D" id="2.60.120.260">
    <property type="entry name" value="Galactose-binding domain-like"/>
    <property type="match status" value="1"/>
</dbReference>
<protein>
    <recommendedName>
        <fullName evidence="4">Transmembrane protein</fullName>
    </recommendedName>
</protein>
<dbReference type="EMBL" id="CAJMWW010000296">
    <property type="protein sequence ID" value="CAE6463706.1"/>
    <property type="molecule type" value="Genomic_DNA"/>
</dbReference>
<comment type="caution">
    <text evidence="2">The sequence shown here is derived from an EMBL/GenBank/DDBJ whole genome shotgun (WGS) entry which is preliminary data.</text>
</comment>
<name>A0A8H3BS32_9AGAM</name>
<organism evidence="2 3">
    <name type="scientific">Rhizoctonia solani</name>
    <dbReference type="NCBI Taxonomy" id="456999"/>
    <lineage>
        <taxon>Eukaryota</taxon>
        <taxon>Fungi</taxon>
        <taxon>Dikarya</taxon>
        <taxon>Basidiomycota</taxon>
        <taxon>Agaricomycotina</taxon>
        <taxon>Agaricomycetes</taxon>
        <taxon>Cantharellales</taxon>
        <taxon>Ceratobasidiaceae</taxon>
        <taxon>Rhizoctonia</taxon>
    </lineage>
</organism>
<evidence type="ECO:0000256" key="1">
    <source>
        <dbReference type="SAM" id="Phobius"/>
    </source>
</evidence>
<dbReference type="Proteomes" id="UP000663841">
    <property type="component" value="Unassembled WGS sequence"/>
</dbReference>
<keyword evidence="1" id="KW-1133">Transmembrane helix</keyword>
<evidence type="ECO:0000313" key="3">
    <source>
        <dbReference type="Proteomes" id="UP000663841"/>
    </source>
</evidence>
<feature type="transmembrane region" description="Helical" evidence="1">
    <location>
        <begin position="281"/>
        <end position="303"/>
    </location>
</feature>
<dbReference type="AlphaFoldDB" id="A0A8H3BS32"/>
<sequence length="321" mass="34812">MAYFPYTPFPFNVTPASPPFHLSPTTSNISQGWVPSCSTSDCVPTASWSTSSIGATLTFLFWGWDVVFDGNVKGNMSIEILRNGEKDIWNPSEDALFSRHGLPLDDEQLQNITLKVLDASPNAELIIKQARVNGSSFVDALWSTDRWITPSDDARLSYTGFVQQASLVHAGSQTTYVSSKAGDTMSMQFNGSTLLIHGPCGPRNGLMKVTIDDQEGTVNTSKPITSDDCLLFQAWGFSRTKIHNLLVENTDGTTLGINRIEFLRPSDLSWGAHGRSSPTAAIAALAVAAVIVMSILVVSVVYLKTSKQGEKVSRVLKGVFS</sequence>